<protein>
    <submittedName>
        <fullName evidence="1">Uncharacterized protein</fullName>
    </submittedName>
</protein>
<evidence type="ECO:0000313" key="2">
    <source>
        <dbReference type="Proteomes" id="UP000821865"/>
    </source>
</evidence>
<name>A0ACB8CMS5_DERSI</name>
<gene>
    <name evidence="1" type="ORF">HPB49_020706</name>
</gene>
<proteinExistence type="predicted"/>
<keyword evidence="2" id="KW-1185">Reference proteome</keyword>
<sequence>MPRMKTGRRDPPGTDGTDPQPALLAFASHSSRAYHIAFGLHQAGFDELDAQRLASVASKTTKRTPAEACAARKSIRVQEALIPSVVTLLFLVGALCSEWDCNVTLPWSVDNSDHPVIPHGVLQDLLRCPHELHGCSPSPIVCDEQLFAVTCSCAKNCELYGDCCWDAGPNLSSRTPATCVARNVDHHFGRNFYVISVCDPKWPDDGVRQSCENATNSKEAFYMIPVTTRKMVTYFNAFCALCNYDLDGTATFWNSSGTPQTGFQVDLPPVVLKHMDTFLRPCDPHLVNVHSCPEMADKEMARKCNTYFAPVEHIDNDSDVVYKNVYCGLCNGAELSSLKCIPKRAVRETWVRVHIKTPFRPNLVSLMRPVLTQESCFSWHEDKCYIKVPEYYYTNNSMEDENDNEINVNNRRRMRYVAYNVQNYLTIICVSLSLACLFLKGVVYVFFKSSRSFSTRCTLCLSCTLFWSHLFFLLANSFDVHTLVCVVFAVVLHYGFLSTFFWTSLLSFDIWKNVASARISSSKRSGFLLYSVIAWGVPLLIVGTSVAINWATPEFVLSPHYGRFGCWIGNLWSQLAFFLVPMMILLVLDIGLYVHTVVKIRRTSKRASIFEFTGGGSYSHMRLYVKLAFIMGMTWMLGFVSAFFNVLAMDIIVIILIGLQGVYLFFGFRDYQHLIPKRFRKTRKCVLSAVPTVKAPVESTDASIEDRNVIRRRSSNGVAKVQ</sequence>
<comment type="caution">
    <text evidence="1">The sequence shown here is derived from an EMBL/GenBank/DDBJ whole genome shotgun (WGS) entry which is preliminary data.</text>
</comment>
<evidence type="ECO:0000313" key="1">
    <source>
        <dbReference type="EMBL" id="KAH7946154.1"/>
    </source>
</evidence>
<organism evidence="1 2">
    <name type="scientific">Dermacentor silvarum</name>
    <name type="common">Tick</name>
    <dbReference type="NCBI Taxonomy" id="543639"/>
    <lineage>
        <taxon>Eukaryota</taxon>
        <taxon>Metazoa</taxon>
        <taxon>Ecdysozoa</taxon>
        <taxon>Arthropoda</taxon>
        <taxon>Chelicerata</taxon>
        <taxon>Arachnida</taxon>
        <taxon>Acari</taxon>
        <taxon>Parasitiformes</taxon>
        <taxon>Ixodida</taxon>
        <taxon>Ixodoidea</taxon>
        <taxon>Ixodidae</taxon>
        <taxon>Rhipicephalinae</taxon>
        <taxon>Dermacentor</taxon>
    </lineage>
</organism>
<dbReference type="EMBL" id="CM023475">
    <property type="protein sequence ID" value="KAH7946154.1"/>
    <property type="molecule type" value="Genomic_DNA"/>
</dbReference>
<dbReference type="Proteomes" id="UP000821865">
    <property type="component" value="Chromosome 6"/>
</dbReference>
<accession>A0ACB8CMS5</accession>
<reference evidence="1" key="1">
    <citation type="submission" date="2020-05" db="EMBL/GenBank/DDBJ databases">
        <title>Large-scale comparative analyses of tick genomes elucidate their genetic diversity and vector capacities.</title>
        <authorList>
            <person name="Jia N."/>
            <person name="Wang J."/>
            <person name="Shi W."/>
            <person name="Du L."/>
            <person name="Sun Y."/>
            <person name="Zhan W."/>
            <person name="Jiang J."/>
            <person name="Wang Q."/>
            <person name="Zhang B."/>
            <person name="Ji P."/>
            <person name="Sakyi L.B."/>
            <person name="Cui X."/>
            <person name="Yuan T."/>
            <person name="Jiang B."/>
            <person name="Yang W."/>
            <person name="Lam T.T.-Y."/>
            <person name="Chang Q."/>
            <person name="Ding S."/>
            <person name="Wang X."/>
            <person name="Zhu J."/>
            <person name="Ruan X."/>
            <person name="Zhao L."/>
            <person name="Wei J."/>
            <person name="Que T."/>
            <person name="Du C."/>
            <person name="Cheng J."/>
            <person name="Dai P."/>
            <person name="Han X."/>
            <person name="Huang E."/>
            <person name="Gao Y."/>
            <person name="Liu J."/>
            <person name="Shao H."/>
            <person name="Ye R."/>
            <person name="Li L."/>
            <person name="Wei W."/>
            <person name="Wang X."/>
            <person name="Wang C."/>
            <person name="Yang T."/>
            <person name="Huo Q."/>
            <person name="Li W."/>
            <person name="Guo W."/>
            <person name="Chen H."/>
            <person name="Zhou L."/>
            <person name="Ni X."/>
            <person name="Tian J."/>
            <person name="Zhou Y."/>
            <person name="Sheng Y."/>
            <person name="Liu T."/>
            <person name="Pan Y."/>
            <person name="Xia L."/>
            <person name="Li J."/>
            <person name="Zhao F."/>
            <person name="Cao W."/>
        </authorList>
    </citation>
    <scope>NUCLEOTIDE SEQUENCE</scope>
    <source>
        <strain evidence="1">Dsil-2018</strain>
    </source>
</reference>